<evidence type="ECO:0000313" key="3">
    <source>
        <dbReference type="Proteomes" id="UP000593758"/>
    </source>
</evidence>
<dbReference type="AlphaFoldDB" id="A0A7M1SUK7"/>
<evidence type="ECO:0000259" key="1">
    <source>
        <dbReference type="Pfam" id="PF08410"/>
    </source>
</evidence>
<dbReference type="RefSeq" id="WP_193497935.1">
    <property type="nucleotide sequence ID" value="NZ_CP063169.1"/>
</dbReference>
<dbReference type="Pfam" id="PF08410">
    <property type="entry name" value="DUF1737"/>
    <property type="match status" value="1"/>
</dbReference>
<gene>
    <name evidence="2" type="ORF">IM660_02900</name>
</gene>
<accession>A0A7M1SUK7</accession>
<keyword evidence="3" id="KW-1185">Reference proteome</keyword>
<dbReference type="KEGG" id="halt:IM660_02900"/>
<protein>
    <submittedName>
        <fullName evidence="2">DUF1737 domain-containing protein</fullName>
    </submittedName>
</protein>
<proteinExistence type="predicted"/>
<reference evidence="2 3" key="1">
    <citation type="submission" date="2020-10" db="EMBL/GenBank/DDBJ databases">
        <title>Haloactinobacterium sp. RN3S43, a bacterium isolated from saline soil.</title>
        <authorList>
            <person name="Sun J.-Q."/>
        </authorList>
    </citation>
    <scope>NUCLEOTIDE SEQUENCE [LARGE SCALE GENOMIC DNA]</scope>
    <source>
        <strain evidence="2 3">RN3S43</strain>
    </source>
</reference>
<name>A0A7M1SUK7_9MICO</name>
<evidence type="ECO:0000313" key="2">
    <source>
        <dbReference type="EMBL" id="QOR71270.1"/>
    </source>
</evidence>
<dbReference type="Proteomes" id="UP000593758">
    <property type="component" value="Chromosome"/>
</dbReference>
<feature type="domain" description="DUF1737" evidence="1">
    <location>
        <begin position="17"/>
        <end position="62"/>
    </location>
</feature>
<sequence>MSEQLSHPATAGPPGHRYRLLTGPDDAAFCERVSAALAEGYLLHGSPSVTFDGSRVIAAQAVLWPSDPESPTVEVRPL</sequence>
<dbReference type="EMBL" id="CP063169">
    <property type="protein sequence ID" value="QOR71270.1"/>
    <property type="molecule type" value="Genomic_DNA"/>
</dbReference>
<dbReference type="InterPro" id="IPR013619">
    <property type="entry name" value="DUF1737"/>
</dbReference>
<organism evidence="2 3">
    <name type="scientific">Ruania alkalisoli</name>
    <dbReference type="NCBI Taxonomy" id="2779775"/>
    <lineage>
        <taxon>Bacteria</taxon>
        <taxon>Bacillati</taxon>
        <taxon>Actinomycetota</taxon>
        <taxon>Actinomycetes</taxon>
        <taxon>Micrococcales</taxon>
        <taxon>Ruaniaceae</taxon>
        <taxon>Ruania</taxon>
    </lineage>
</organism>